<gene>
    <name evidence="7" type="ORF">CEJ42_18835</name>
</gene>
<dbReference type="PANTHER" id="PTHR30028">
    <property type="entry name" value="UPF0014 INNER MEMBRANE PROTEIN YBBM-RELATED"/>
    <property type="match status" value="1"/>
</dbReference>
<evidence type="ECO:0000256" key="2">
    <source>
        <dbReference type="ARBA" id="ARBA00005268"/>
    </source>
</evidence>
<dbReference type="Proteomes" id="UP000197596">
    <property type="component" value="Unassembled WGS sequence"/>
</dbReference>
<comment type="subcellular location">
    <subcellularLocation>
        <location evidence="1">Membrane</location>
        <topology evidence="1">Multi-pass membrane protein</topology>
    </subcellularLocation>
</comment>
<keyword evidence="5 6" id="KW-0472">Membrane</keyword>
<feature type="transmembrane region" description="Helical" evidence="6">
    <location>
        <begin position="195"/>
        <end position="213"/>
    </location>
</feature>
<dbReference type="AlphaFoldDB" id="A0A246WN66"/>
<evidence type="ECO:0000256" key="4">
    <source>
        <dbReference type="ARBA" id="ARBA00022989"/>
    </source>
</evidence>
<evidence type="ECO:0000256" key="3">
    <source>
        <dbReference type="ARBA" id="ARBA00022692"/>
    </source>
</evidence>
<dbReference type="RefSeq" id="WP_088752187.1">
    <property type="nucleotide sequence ID" value="NZ_CP193789.1"/>
</dbReference>
<evidence type="ECO:0000313" key="7">
    <source>
        <dbReference type="EMBL" id="OWY27708.1"/>
    </source>
</evidence>
<evidence type="ECO:0000313" key="8">
    <source>
        <dbReference type="Proteomes" id="UP000197596"/>
    </source>
</evidence>
<dbReference type="PANTHER" id="PTHR30028:SF0">
    <property type="entry name" value="PROTEIN ALUMINUM SENSITIVE 3"/>
    <property type="match status" value="1"/>
</dbReference>
<keyword evidence="4 6" id="KW-1133">Transmembrane helix</keyword>
<feature type="transmembrane region" description="Helical" evidence="6">
    <location>
        <begin position="94"/>
        <end position="118"/>
    </location>
</feature>
<dbReference type="InterPro" id="IPR005226">
    <property type="entry name" value="UPF0014_fam"/>
</dbReference>
<reference evidence="7 8" key="1">
    <citation type="submission" date="2017-06" db="EMBL/GenBank/DDBJ databases">
        <title>Herbaspirillum phytohormonus sp. nov., isolated from the root nodule of Robinia pseudoacacia in lead-zinc mine.</title>
        <authorList>
            <person name="Fan M."/>
            <person name="Lin Y."/>
        </authorList>
    </citation>
    <scope>NUCLEOTIDE SEQUENCE [LARGE SCALE GENOMIC DNA]</scope>
    <source>
        <strain evidence="7 8">HZ10</strain>
    </source>
</reference>
<accession>A0A246WN66</accession>
<sequence length="264" mass="27512">MSPLALSATDLALSAVLVLANGIASVVLGLQVHKSLAVAAVRMAAQLLLVGLALRWILGSQSPLMTALAVLAMIAAAAREVASRPRHPLRGWAGMRISLTVVSAASILTVALALTTAIRPTPWYDPRYAIALMGIVLGSVLNSASISLDAFLSGVRLAAPSIEARLALGESRHEAIRPQMIASIRSGMLPVINQMSAAGIITLPGIMTGQILAGMDALEAAKYQILLMFILAGASGLAAYGCVMLAASRVTDARHRLRLDRIRA</sequence>
<feature type="transmembrane region" description="Helical" evidence="6">
    <location>
        <begin position="64"/>
        <end position="82"/>
    </location>
</feature>
<feature type="transmembrane region" description="Helical" evidence="6">
    <location>
        <begin position="130"/>
        <end position="152"/>
    </location>
</feature>
<dbReference type="GO" id="GO:0005886">
    <property type="term" value="C:plasma membrane"/>
    <property type="evidence" value="ECO:0007669"/>
    <property type="project" value="TreeGrafter"/>
</dbReference>
<evidence type="ECO:0000256" key="6">
    <source>
        <dbReference type="SAM" id="Phobius"/>
    </source>
</evidence>
<comment type="similarity">
    <text evidence="2">Belongs to the UPF0014 family.</text>
</comment>
<dbReference type="Pfam" id="PF03649">
    <property type="entry name" value="UPF0014"/>
    <property type="match status" value="1"/>
</dbReference>
<evidence type="ECO:0000256" key="5">
    <source>
        <dbReference type="ARBA" id="ARBA00023136"/>
    </source>
</evidence>
<feature type="transmembrane region" description="Helical" evidence="6">
    <location>
        <begin position="12"/>
        <end position="30"/>
    </location>
</feature>
<proteinExistence type="inferred from homology"/>
<dbReference type="EMBL" id="NJGU01000010">
    <property type="protein sequence ID" value="OWY27708.1"/>
    <property type="molecule type" value="Genomic_DNA"/>
</dbReference>
<evidence type="ECO:0000256" key="1">
    <source>
        <dbReference type="ARBA" id="ARBA00004141"/>
    </source>
</evidence>
<keyword evidence="3 6" id="KW-0812">Transmembrane</keyword>
<comment type="caution">
    <text evidence="7">The sequence shown here is derived from an EMBL/GenBank/DDBJ whole genome shotgun (WGS) entry which is preliminary data.</text>
</comment>
<organism evidence="7 8">
    <name type="scientific">Herbaspirillum robiniae</name>
    <dbReference type="NCBI Taxonomy" id="2014887"/>
    <lineage>
        <taxon>Bacteria</taxon>
        <taxon>Pseudomonadati</taxon>
        <taxon>Pseudomonadota</taxon>
        <taxon>Betaproteobacteria</taxon>
        <taxon>Burkholderiales</taxon>
        <taxon>Oxalobacteraceae</taxon>
        <taxon>Herbaspirillum</taxon>
    </lineage>
</organism>
<feature type="transmembrane region" description="Helical" evidence="6">
    <location>
        <begin position="225"/>
        <end position="247"/>
    </location>
</feature>
<protein>
    <submittedName>
        <fullName evidence="7">ABC transporter permease</fullName>
    </submittedName>
</protein>
<feature type="transmembrane region" description="Helical" evidence="6">
    <location>
        <begin position="37"/>
        <end position="58"/>
    </location>
</feature>
<name>A0A246WN66_9BURK</name>